<dbReference type="Gene3D" id="3.40.50.300">
    <property type="entry name" value="P-loop containing nucleotide triphosphate hydrolases"/>
    <property type="match status" value="1"/>
</dbReference>
<evidence type="ECO:0000256" key="6">
    <source>
        <dbReference type="ARBA" id="ARBA00025166"/>
    </source>
</evidence>
<comment type="pathway">
    <text evidence="1 7">Cofactor biosynthesis; adenosylcobalamin biosynthesis.</text>
</comment>
<dbReference type="SUPFAM" id="SSF52540">
    <property type="entry name" value="P-loop containing nucleoside triphosphate hydrolases"/>
    <property type="match status" value="1"/>
</dbReference>
<evidence type="ECO:0000259" key="9">
    <source>
        <dbReference type="Pfam" id="PF07685"/>
    </source>
</evidence>
<keyword evidence="4 7" id="KW-0169">Cobalamin biosynthesis</keyword>
<dbReference type="InterPro" id="IPR011698">
    <property type="entry name" value="GATase_3"/>
</dbReference>
<comment type="caution">
    <text evidence="10">The sequence shown here is derived from an EMBL/GenBank/DDBJ whole genome shotgun (WGS) entry which is preliminary data.</text>
</comment>
<evidence type="ECO:0000313" key="10">
    <source>
        <dbReference type="EMBL" id="MBO1075165.1"/>
    </source>
</evidence>
<gene>
    <name evidence="7" type="primary">cobQ</name>
    <name evidence="10" type="ORF">IAI60_11150</name>
</gene>
<proteinExistence type="inferred from homology"/>
<dbReference type="NCBIfam" id="NF001989">
    <property type="entry name" value="PRK00784.1"/>
    <property type="match status" value="1"/>
</dbReference>
<reference evidence="10 11" key="1">
    <citation type="submission" date="2020-09" db="EMBL/GenBank/DDBJ databases">
        <title>Roseomonas.</title>
        <authorList>
            <person name="Zhu W."/>
        </authorList>
    </citation>
    <scope>NUCLEOTIDE SEQUENCE [LARGE SCALE GENOMIC DNA]</scope>
    <source>
        <strain evidence="10 11">1311</strain>
    </source>
</reference>
<comment type="similarity">
    <text evidence="2 7">Belongs to the CobB/CobQ family. CobQ subfamily.</text>
</comment>
<dbReference type="PROSITE" id="PS51274">
    <property type="entry name" value="GATASE_COBBQ"/>
    <property type="match status" value="1"/>
</dbReference>
<evidence type="ECO:0000256" key="4">
    <source>
        <dbReference type="ARBA" id="ARBA00022573"/>
    </source>
</evidence>
<dbReference type="InterPro" id="IPR029062">
    <property type="entry name" value="Class_I_gatase-like"/>
</dbReference>
<dbReference type="InterPro" id="IPR004459">
    <property type="entry name" value="CobQ_synth"/>
</dbReference>
<evidence type="ECO:0000259" key="8">
    <source>
        <dbReference type="Pfam" id="PF01656"/>
    </source>
</evidence>
<evidence type="ECO:0000256" key="3">
    <source>
        <dbReference type="ARBA" id="ARBA00019833"/>
    </source>
</evidence>
<dbReference type="SUPFAM" id="SSF52317">
    <property type="entry name" value="Class I glutamine amidotransferase-like"/>
    <property type="match status" value="1"/>
</dbReference>
<comment type="function">
    <text evidence="6 7">Catalyzes amidations at positions B, D, E, and G on adenosylcobyrinic A,C-diamide. NH(2) groups are provided by glutamine, and one molecule of ATP is hydrogenolyzed for each amidation.</text>
</comment>
<evidence type="ECO:0000256" key="1">
    <source>
        <dbReference type="ARBA" id="ARBA00004953"/>
    </source>
</evidence>
<evidence type="ECO:0000256" key="2">
    <source>
        <dbReference type="ARBA" id="ARBA00006205"/>
    </source>
</evidence>
<dbReference type="Pfam" id="PF01656">
    <property type="entry name" value="CbiA"/>
    <property type="match status" value="1"/>
</dbReference>
<dbReference type="HAMAP" id="MF_00028">
    <property type="entry name" value="CobQ"/>
    <property type="match status" value="1"/>
</dbReference>
<evidence type="ECO:0000313" key="11">
    <source>
        <dbReference type="Proteomes" id="UP001518990"/>
    </source>
</evidence>
<organism evidence="10 11">
    <name type="scientific">Roseomonas marmotae</name>
    <dbReference type="NCBI Taxonomy" id="2768161"/>
    <lineage>
        <taxon>Bacteria</taxon>
        <taxon>Pseudomonadati</taxon>
        <taxon>Pseudomonadota</taxon>
        <taxon>Alphaproteobacteria</taxon>
        <taxon>Acetobacterales</taxon>
        <taxon>Roseomonadaceae</taxon>
        <taxon>Roseomonas</taxon>
    </lineage>
</organism>
<name>A0ABS3KCK2_9PROT</name>
<evidence type="ECO:0000256" key="5">
    <source>
        <dbReference type="ARBA" id="ARBA00022962"/>
    </source>
</evidence>
<dbReference type="RefSeq" id="WP_207447222.1">
    <property type="nucleotide sequence ID" value="NZ_CP061091.1"/>
</dbReference>
<protein>
    <recommendedName>
        <fullName evidence="3 7">Cobyric acid synthase</fullName>
    </recommendedName>
</protein>
<feature type="domain" description="CobB/CobQ-like glutamine amidotransferase" evidence="9">
    <location>
        <begin position="255"/>
        <end position="438"/>
    </location>
</feature>
<dbReference type="EMBL" id="JACTNF010000010">
    <property type="protein sequence ID" value="MBO1075165.1"/>
    <property type="molecule type" value="Genomic_DNA"/>
</dbReference>
<feature type="active site" evidence="7">
    <location>
        <position position="432"/>
    </location>
</feature>
<dbReference type="NCBIfam" id="TIGR00313">
    <property type="entry name" value="cobQ"/>
    <property type="match status" value="1"/>
</dbReference>
<dbReference type="Proteomes" id="UP001518990">
    <property type="component" value="Unassembled WGS sequence"/>
</dbReference>
<keyword evidence="11" id="KW-1185">Reference proteome</keyword>
<dbReference type="InterPro" id="IPR033949">
    <property type="entry name" value="CobQ_GATase1"/>
</dbReference>
<evidence type="ECO:0000256" key="7">
    <source>
        <dbReference type="HAMAP-Rule" id="MF_00028"/>
    </source>
</evidence>
<dbReference type="PANTHER" id="PTHR21343">
    <property type="entry name" value="DETHIOBIOTIN SYNTHETASE"/>
    <property type="match status" value="1"/>
</dbReference>
<dbReference type="InterPro" id="IPR027417">
    <property type="entry name" value="P-loop_NTPase"/>
</dbReference>
<dbReference type="Gene3D" id="3.40.50.880">
    <property type="match status" value="1"/>
</dbReference>
<accession>A0ABS3KCK2</accession>
<keyword evidence="5 7" id="KW-0315">Glutamine amidotransferase</keyword>
<feature type="domain" description="CobQ/CobB/MinD/ParA nucleotide binding" evidence="8">
    <location>
        <begin position="6"/>
        <end position="237"/>
    </location>
</feature>
<dbReference type="Pfam" id="PF07685">
    <property type="entry name" value="GATase_3"/>
    <property type="match status" value="1"/>
</dbReference>
<sequence>MARALMLQGTGSSVGKSLLVAGLARALTRRGLRVRPFKPQNMSNNAAVTPDGGEIGRAQALQARAARAAPSVHMNPVLLKPQSEVGAQVVVQGRVHATVRAREYQAMKPSLLPFVLQSFARLREEADIVLVEGAGSASEINLRAGDIANMGFACAADVPVVLVGDIDRGGVIASLVGTRHVVAEADAAMIRGFIVNRMRGDLSLFAEGMAEIARRTGWAPLGLVPFFDGARRLPAEDAQDLLESIGPSQQGKPCVAVPLLPRISNFDDLDPLAAEPGIDLRLLRPGQPIPAGAALVILPGSKSTIADLAALRREGWDIDILAHRRRGGAVLGLCGGYQMLGRRIADPEGAEGPPGEVPGLSLLEVETVLAGEKRLEAVRGSSLADGVPFEGYEMHIGRTTGADTARPLLRLADGRLDGASSADGRVAGTYAHGLFGHDGQRAAWLARLGAAAAPRSHEAEVEAALDGLAAHLERHVDIGALLGMAR</sequence>
<dbReference type="PANTHER" id="PTHR21343:SF1">
    <property type="entry name" value="COBYRIC ACID SYNTHASE"/>
    <property type="match status" value="1"/>
</dbReference>
<dbReference type="InterPro" id="IPR002586">
    <property type="entry name" value="CobQ/CobB/MinD/ParA_Nub-bd_dom"/>
</dbReference>
<dbReference type="CDD" id="cd01750">
    <property type="entry name" value="GATase1_CobQ"/>
    <property type="match status" value="1"/>
</dbReference>
<feature type="active site" description="Nucleophile" evidence="7">
    <location>
        <position position="334"/>
    </location>
</feature>